<reference evidence="2" key="2">
    <citation type="journal article" date="2020" name="Nat. Commun.">
        <title>Large-scale genome sequencing of mycorrhizal fungi provides insights into the early evolution of symbiotic traits.</title>
        <authorList>
            <person name="Miyauchi S."/>
            <person name="Kiss E."/>
            <person name="Kuo A."/>
            <person name="Drula E."/>
            <person name="Kohler A."/>
            <person name="Sanchez-Garcia M."/>
            <person name="Morin E."/>
            <person name="Andreopoulos B."/>
            <person name="Barry K.W."/>
            <person name="Bonito G."/>
            <person name="Buee M."/>
            <person name="Carver A."/>
            <person name="Chen C."/>
            <person name="Cichocki N."/>
            <person name="Clum A."/>
            <person name="Culley D."/>
            <person name="Crous P.W."/>
            <person name="Fauchery L."/>
            <person name="Girlanda M."/>
            <person name="Hayes R.D."/>
            <person name="Keri Z."/>
            <person name="LaButti K."/>
            <person name="Lipzen A."/>
            <person name="Lombard V."/>
            <person name="Magnuson J."/>
            <person name="Maillard F."/>
            <person name="Murat C."/>
            <person name="Nolan M."/>
            <person name="Ohm R.A."/>
            <person name="Pangilinan J."/>
            <person name="Pereira M.F."/>
            <person name="Perotto S."/>
            <person name="Peter M."/>
            <person name="Pfister S."/>
            <person name="Riley R."/>
            <person name="Sitrit Y."/>
            <person name="Stielow J.B."/>
            <person name="Szollosi G."/>
            <person name="Zifcakova L."/>
            <person name="Stursova M."/>
            <person name="Spatafora J.W."/>
            <person name="Tedersoo L."/>
            <person name="Vaario L.M."/>
            <person name="Yamada A."/>
            <person name="Yan M."/>
            <person name="Wang P."/>
            <person name="Xu J."/>
            <person name="Bruns T."/>
            <person name="Baldrian P."/>
            <person name="Vilgalys R."/>
            <person name="Dunand C."/>
            <person name="Henrissat B."/>
            <person name="Grigoriev I.V."/>
            <person name="Hibbett D."/>
            <person name="Nagy L.G."/>
            <person name="Martin F.M."/>
        </authorList>
    </citation>
    <scope>NUCLEOTIDE SEQUENCE</scope>
    <source>
        <strain evidence="2">Prilba</strain>
    </source>
</reference>
<comment type="caution">
    <text evidence="2">The sequence shown here is derived from an EMBL/GenBank/DDBJ whole genome shotgun (WGS) entry which is preliminary data.</text>
</comment>
<sequence length="537" mass="58844">MSHLSLLRFHIQSSPATFSPRLGTVSLTRQSENTSLEVHTPGLIASTSRGVVPHLSGDHTRASEAIRWVHVPFESFLELSPPLPTLHPGPYPTHACLGFPPTKHILTMSLRDPADDRDMPPNGNEFVSALCLRGVRKVTPDEWRDYVLAAQPDVLVALSDIPFTSGSYSQKRITKSIERSASWLANILRPLPGRHVSAGATPHFPNVLVHMAGGTTPVARQAFSRSLLEPLFDKEAEAIKPLNNLDQGVAGYTFDLAPLHKSLSPTTAHTATKNGPVAAIDLFSAPPAPSVIEQVVSLIRTSLEPLPATKPRFVHSASSPHEILALIRDVGIDLFDAHWAQRAADIGVALDFVFPAPTTGGVSDAAPREIGHNFYDKQYSHDFSSFADTLRSCSAEQDDKRPSCVCMACAPSRPSEPLKHSRLDEAPPLHPPVPYTRAYMHHLLHTHEMAAHTLLTLHNLAVLDTFFAGVRRVLSEQPEIFSQEITRFEQIYDGKLGVLAEARKTWTEVSLARGKGRLAREKEKLKQDTLGTAVELN</sequence>
<gene>
    <name evidence="2" type="ORF">DFH94DRAFT_853356</name>
</gene>
<evidence type="ECO:0000259" key="1">
    <source>
        <dbReference type="Pfam" id="PF01702"/>
    </source>
</evidence>
<organism evidence="2 3">
    <name type="scientific">Russula ochroleuca</name>
    <dbReference type="NCBI Taxonomy" id="152965"/>
    <lineage>
        <taxon>Eukaryota</taxon>
        <taxon>Fungi</taxon>
        <taxon>Dikarya</taxon>
        <taxon>Basidiomycota</taxon>
        <taxon>Agaricomycotina</taxon>
        <taxon>Agaricomycetes</taxon>
        <taxon>Russulales</taxon>
        <taxon>Russulaceae</taxon>
        <taxon>Russula</taxon>
    </lineage>
</organism>
<dbReference type="GO" id="GO:0006400">
    <property type="term" value="P:tRNA modification"/>
    <property type="evidence" value="ECO:0007669"/>
    <property type="project" value="InterPro"/>
</dbReference>
<feature type="domain" description="tRNA-guanine(15) transglycosylase-like" evidence="1">
    <location>
        <begin position="293"/>
        <end position="476"/>
    </location>
</feature>
<keyword evidence="3" id="KW-1185">Reference proteome</keyword>
<evidence type="ECO:0000313" key="3">
    <source>
        <dbReference type="Proteomes" id="UP000759537"/>
    </source>
</evidence>
<evidence type="ECO:0000313" key="2">
    <source>
        <dbReference type="EMBL" id="KAF8479999.1"/>
    </source>
</evidence>
<dbReference type="Proteomes" id="UP000759537">
    <property type="component" value="Unassembled WGS sequence"/>
</dbReference>
<name>A0A9P5T8N9_9AGAM</name>
<dbReference type="AlphaFoldDB" id="A0A9P5T8N9"/>
<dbReference type="OrthoDB" id="27601at2759"/>
<dbReference type="SUPFAM" id="SSF51713">
    <property type="entry name" value="tRNA-guanine transglycosylase"/>
    <property type="match status" value="1"/>
</dbReference>
<dbReference type="InterPro" id="IPR002616">
    <property type="entry name" value="tRNA_ribo_trans-like"/>
</dbReference>
<dbReference type="InterPro" id="IPR050852">
    <property type="entry name" value="Queuine_tRNA-ribosyltrfase"/>
</dbReference>
<proteinExistence type="predicted"/>
<dbReference type="PANTHER" id="PTHR46064:SF1">
    <property type="entry name" value="QUEUINE TRNA-RIBOSYLTRANSFERASE ACCESSORY SUBUNIT 2"/>
    <property type="match status" value="1"/>
</dbReference>
<dbReference type="InterPro" id="IPR036511">
    <property type="entry name" value="TGT-like_sf"/>
</dbReference>
<reference evidence="2" key="1">
    <citation type="submission" date="2019-10" db="EMBL/GenBank/DDBJ databases">
        <authorList>
            <consortium name="DOE Joint Genome Institute"/>
            <person name="Kuo A."/>
            <person name="Miyauchi S."/>
            <person name="Kiss E."/>
            <person name="Drula E."/>
            <person name="Kohler A."/>
            <person name="Sanchez-Garcia M."/>
            <person name="Andreopoulos B."/>
            <person name="Barry K.W."/>
            <person name="Bonito G."/>
            <person name="Buee M."/>
            <person name="Carver A."/>
            <person name="Chen C."/>
            <person name="Cichocki N."/>
            <person name="Clum A."/>
            <person name="Culley D."/>
            <person name="Crous P.W."/>
            <person name="Fauchery L."/>
            <person name="Girlanda M."/>
            <person name="Hayes R."/>
            <person name="Keri Z."/>
            <person name="LaButti K."/>
            <person name="Lipzen A."/>
            <person name="Lombard V."/>
            <person name="Magnuson J."/>
            <person name="Maillard F."/>
            <person name="Morin E."/>
            <person name="Murat C."/>
            <person name="Nolan M."/>
            <person name="Ohm R."/>
            <person name="Pangilinan J."/>
            <person name="Pereira M."/>
            <person name="Perotto S."/>
            <person name="Peter M."/>
            <person name="Riley R."/>
            <person name="Sitrit Y."/>
            <person name="Stielow B."/>
            <person name="Szollosi G."/>
            <person name="Zifcakova L."/>
            <person name="Stursova M."/>
            <person name="Spatafora J.W."/>
            <person name="Tedersoo L."/>
            <person name="Vaario L.-M."/>
            <person name="Yamada A."/>
            <person name="Yan M."/>
            <person name="Wang P."/>
            <person name="Xu J."/>
            <person name="Bruns T."/>
            <person name="Baldrian P."/>
            <person name="Vilgalys R."/>
            <person name="Henrissat B."/>
            <person name="Grigoriev I.V."/>
            <person name="Hibbett D."/>
            <person name="Nagy L.G."/>
            <person name="Martin F.M."/>
        </authorList>
    </citation>
    <scope>NUCLEOTIDE SEQUENCE</scope>
    <source>
        <strain evidence="2">Prilba</strain>
    </source>
</reference>
<accession>A0A9P5T8N9</accession>
<protein>
    <submittedName>
        <fullName evidence="2">tRNA-guanine(15) transglycosylase-like protein</fullName>
    </submittedName>
</protein>
<dbReference type="Pfam" id="PF01702">
    <property type="entry name" value="TGT"/>
    <property type="match status" value="1"/>
</dbReference>
<dbReference type="Gene3D" id="3.20.20.105">
    <property type="entry name" value="Queuine tRNA-ribosyltransferase-like"/>
    <property type="match status" value="1"/>
</dbReference>
<dbReference type="PANTHER" id="PTHR46064">
    <property type="entry name" value="QUEUINE TRNA-RIBOSYLTRANSFERASE ACCESSORY SUBUNIT 2"/>
    <property type="match status" value="1"/>
</dbReference>
<dbReference type="EMBL" id="WHVB01000008">
    <property type="protein sequence ID" value="KAF8479999.1"/>
    <property type="molecule type" value="Genomic_DNA"/>
</dbReference>